<sequence>MFSLHFTGEKKRRGKARRLLDSLHILASTEDTLGTDFMYRQAVIRGAPHSGVQGNYRRRREVVCNKVRETQVRRG</sequence>
<protein>
    <submittedName>
        <fullName evidence="1">Uncharacterized protein</fullName>
    </submittedName>
</protein>
<comment type="caution">
    <text evidence="1">The sequence shown here is derived from an EMBL/GenBank/DDBJ whole genome shotgun (WGS) entry which is preliminary data.</text>
</comment>
<gene>
    <name evidence="1" type="ORF">O3P69_000594</name>
</gene>
<organism evidence="1 2">
    <name type="scientific">Scylla paramamosain</name>
    <name type="common">Mud crab</name>
    <dbReference type="NCBI Taxonomy" id="85552"/>
    <lineage>
        <taxon>Eukaryota</taxon>
        <taxon>Metazoa</taxon>
        <taxon>Ecdysozoa</taxon>
        <taxon>Arthropoda</taxon>
        <taxon>Crustacea</taxon>
        <taxon>Multicrustacea</taxon>
        <taxon>Malacostraca</taxon>
        <taxon>Eumalacostraca</taxon>
        <taxon>Eucarida</taxon>
        <taxon>Decapoda</taxon>
        <taxon>Pleocyemata</taxon>
        <taxon>Brachyura</taxon>
        <taxon>Eubrachyura</taxon>
        <taxon>Portunoidea</taxon>
        <taxon>Portunidae</taxon>
        <taxon>Portuninae</taxon>
        <taxon>Scylla</taxon>
    </lineage>
</organism>
<accession>A0AAW0UQ82</accession>
<dbReference type="Proteomes" id="UP001487740">
    <property type="component" value="Unassembled WGS sequence"/>
</dbReference>
<dbReference type="AlphaFoldDB" id="A0AAW0UQ82"/>
<name>A0AAW0UQ82_SCYPA</name>
<evidence type="ECO:0000313" key="1">
    <source>
        <dbReference type="EMBL" id="KAK8402283.1"/>
    </source>
</evidence>
<dbReference type="EMBL" id="JARAKH010000007">
    <property type="protein sequence ID" value="KAK8402283.1"/>
    <property type="molecule type" value="Genomic_DNA"/>
</dbReference>
<proteinExistence type="predicted"/>
<evidence type="ECO:0000313" key="2">
    <source>
        <dbReference type="Proteomes" id="UP001487740"/>
    </source>
</evidence>
<keyword evidence="2" id="KW-1185">Reference proteome</keyword>
<reference evidence="1 2" key="1">
    <citation type="submission" date="2023-03" db="EMBL/GenBank/DDBJ databases">
        <title>High-quality genome of Scylla paramamosain provides insights in environmental adaptation.</title>
        <authorList>
            <person name="Zhang L."/>
        </authorList>
    </citation>
    <scope>NUCLEOTIDE SEQUENCE [LARGE SCALE GENOMIC DNA]</scope>
    <source>
        <strain evidence="1">LZ_2023a</strain>
        <tissue evidence="1">Muscle</tissue>
    </source>
</reference>